<reference evidence="1" key="1">
    <citation type="journal article" date="2022" name="bioRxiv">
        <title>Population genetic analysis of Ophidiomyces ophidiicola, the causative agent of snake fungal disease, indicates recent introductions to the USA.</title>
        <authorList>
            <person name="Ladner J.T."/>
            <person name="Palmer J.M."/>
            <person name="Ettinger C.L."/>
            <person name="Stajich J.E."/>
            <person name="Farrell T.M."/>
            <person name="Glorioso B.M."/>
            <person name="Lawson B."/>
            <person name="Price S.J."/>
            <person name="Stengle A.G."/>
            <person name="Grear D.A."/>
            <person name="Lorch J.M."/>
        </authorList>
    </citation>
    <scope>NUCLEOTIDE SEQUENCE</scope>
    <source>
        <strain evidence="1">NWHC 24266-5</strain>
    </source>
</reference>
<proteinExistence type="predicted"/>
<gene>
    <name evidence="1" type="ORF">LOY88_005207</name>
</gene>
<dbReference type="EMBL" id="JALBCA010000089">
    <property type="protein sequence ID" value="KAI2383495.1"/>
    <property type="molecule type" value="Genomic_DNA"/>
</dbReference>
<name>A0ACB8UR62_9EURO</name>
<protein>
    <submittedName>
        <fullName evidence="1">Uncharacterized protein</fullName>
    </submittedName>
</protein>
<evidence type="ECO:0000313" key="1">
    <source>
        <dbReference type="EMBL" id="KAI2383495.1"/>
    </source>
</evidence>
<organism evidence="1">
    <name type="scientific">Ophidiomyces ophidiicola</name>
    <dbReference type="NCBI Taxonomy" id="1387563"/>
    <lineage>
        <taxon>Eukaryota</taxon>
        <taxon>Fungi</taxon>
        <taxon>Dikarya</taxon>
        <taxon>Ascomycota</taxon>
        <taxon>Pezizomycotina</taxon>
        <taxon>Eurotiomycetes</taxon>
        <taxon>Eurotiomycetidae</taxon>
        <taxon>Onygenales</taxon>
        <taxon>Onygenaceae</taxon>
        <taxon>Ophidiomyces</taxon>
    </lineage>
</organism>
<accession>A0ACB8UR62</accession>
<comment type="caution">
    <text evidence="1">The sequence shown here is derived from an EMBL/GenBank/DDBJ whole genome shotgun (WGS) entry which is preliminary data.</text>
</comment>
<sequence>MEPGEPNVRPQEQPGPSLPTNAPSPPPNPPSIEAAYKLKCIELKKRLQEVEANNDAMRLRNERGWRYIQKMRLESSMLLERLGLLTGMTDENATFHDIRTQAMNMMQESGAAPPAEGADDGPSERPSRRVPAEEDYLDDESVGSADDKPPTPDERPVRSKKHRKTDDILKDQNVGDNNADSVSYTLPNLMPDLAPHTPATGYFQTGPSFQLPCTPVAPTSVASSAMDVHNLPAGVAASSLHLVPESRSSSRHHLDGLTSSALEQPPCPFVSAFDHFTNRNRNKIANALYRTRGPSITDEDVHRALLEHWEDMDPEDKRKYGDLVTSKNLKN</sequence>